<feature type="domain" description="Thioredoxin" evidence="8">
    <location>
        <begin position="73"/>
        <end position="217"/>
    </location>
</feature>
<evidence type="ECO:0000313" key="9">
    <source>
        <dbReference type="EMBL" id="PZQ13007.1"/>
    </source>
</evidence>
<dbReference type="AlphaFoldDB" id="A0A2W5M030"/>
<proteinExistence type="inferred from homology"/>
<reference evidence="9 10" key="1">
    <citation type="submission" date="2017-08" db="EMBL/GenBank/DDBJ databases">
        <title>Infants hospitalized years apart are colonized by the same room-sourced microbial strains.</title>
        <authorList>
            <person name="Brooks B."/>
            <person name="Olm M.R."/>
            <person name="Firek B.A."/>
            <person name="Baker R."/>
            <person name="Thomas B.C."/>
            <person name="Morowitz M.J."/>
            <person name="Banfield J.F."/>
        </authorList>
    </citation>
    <scope>NUCLEOTIDE SEQUENCE [LARGE SCALE GENOMIC DNA]</scope>
    <source>
        <strain evidence="9">S2_005_003_R2_43</strain>
    </source>
</reference>
<dbReference type="Pfam" id="PF08534">
    <property type="entry name" value="Redoxin"/>
    <property type="match status" value="1"/>
</dbReference>
<keyword evidence="5" id="KW-0676">Redox-active center</keyword>
<dbReference type="InterPro" id="IPR013766">
    <property type="entry name" value="Thioredoxin_domain"/>
</dbReference>
<dbReference type="Gene3D" id="3.40.30.10">
    <property type="entry name" value="Glutaredoxin"/>
    <property type="match status" value="1"/>
</dbReference>
<dbReference type="InterPro" id="IPR013740">
    <property type="entry name" value="Redoxin"/>
</dbReference>
<evidence type="ECO:0000256" key="7">
    <source>
        <dbReference type="SAM" id="Phobius"/>
    </source>
</evidence>
<keyword evidence="3" id="KW-0201">Cytochrome c-type biogenesis</keyword>
<organism evidence="9 10">
    <name type="scientific">Ancylobacter novellus</name>
    <name type="common">Thiobacillus novellus</name>
    <dbReference type="NCBI Taxonomy" id="921"/>
    <lineage>
        <taxon>Bacteria</taxon>
        <taxon>Pseudomonadati</taxon>
        <taxon>Pseudomonadota</taxon>
        <taxon>Alphaproteobacteria</taxon>
        <taxon>Hyphomicrobiales</taxon>
        <taxon>Xanthobacteraceae</taxon>
        <taxon>Ancylobacter</taxon>
    </lineage>
</organism>
<comment type="caution">
    <text evidence="9">The sequence shown here is derived from an EMBL/GenBank/DDBJ whole genome shotgun (WGS) entry which is preliminary data.</text>
</comment>
<dbReference type="NCBIfam" id="TIGR00385">
    <property type="entry name" value="dsbE"/>
    <property type="match status" value="1"/>
</dbReference>
<accession>A0A2W5M030</accession>
<dbReference type="GO" id="GO:0030288">
    <property type="term" value="C:outer membrane-bounded periplasmic space"/>
    <property type="evidence" value="ECO:0007669"/>
    <property type="project" value="InterPro"/>
</dbReference>
<keyword evidence="7" id="KW-1133">Transmembrane helix</keyword>
<dbReference type="CDD" id="cd03010">
    <property type="entry name" value="TlpA_like_DsbE"/>
    <property type="match status" value="1"/>
</dbReference>
<comment type="similarity">
    <text evidence="2">Belongs to the thioredoxin family. DsbE subfamily.</text>
</comment>
<comment type="subcellular location">
    <subcellularLocation>
        <location evidence="1">Cell envelope</location>
    </subcellularLocation>
</comment>
<dbReference type="EMBL" id="QFPN01000008">
    <property type="protein sequence ID" value="PZQ13007.1"/>
    <property type="molecule type" value="Genomic_DNA"/>
</dbReference>
<keyword evidence="7" id="KW-0472">Membrane</keyword>
<keyword evidence="7" id="KW-0812">Transmembrane</keyword>
<dbReference type="PANTHER" id="PTHR42852:SF6">
    <property type="entry name" value="THIOL:DISULFIDE INTERCHANGE PROTEIN DSBE"/>
    <property type="match status" value="1"/>
</dbReference>
<dbReference type="InterPro" id="IPR004799">
    <property type="entry name" value="Periplasmic_diS_OxRdtase_DsbE"/>
</dbReference>
<evidence type="ECO:0000256" key="6">
    <source>
        <dbReference type="SAM" id="MobiDB-lite"/>
    </source>
</evidence>
<evidence type="ECO:0000256" key="3">
    <source>
        <dbReference type="ARBA" id="ARBA00022748"/>
    </source>
</evidence>
<keyword evidence="4" id="KW-1015">Disulfide bond</keyword>
<dbReference type="InterPro" id="IPR017937">
    <property type="entry name" value="Thioredoxin_CS"/>
</dbReference>
<dbReference type="GO" id="GO:0015036">
    <property type="term" value="F:disulfide oxidoreductase activity"/>
    <property type="evidence" value="ECO:0007669"/>
    <property type="project" value="InterPro"/>
</dbReference>
<dbReference type="SUPFAM" id="SSF52833">
    <property type="entry name" value="Thioredoxin-like"/>
    <property type="match status" value="1"/>
</dbReference>
<evidence type="ECO:0000259" key="8">
    <source>
        <dbReference type="PROSITE" id="PS51352"/>
    </source>
</evidence>
<dbReference type="PROSITE" id="PS00194">
    <property type="entry name" value="THIOREDOXIN_1"/>
    <property type="match status" value="1"/>
</dbReference>
<dbReference type="Proteomes" id="UP000249577">
    <property type="component" value="Unassembled WGS sequence"/>
</dbReference>
<gene>
    <name evidence="9" type="ORF">DI565_15165</name>
</gene>
<dbReference type="PANTHER" id="PTHR42852">
    <property type="entry name" value="THIOL:DISULFIDE INTERCHANGE PROTEIN DSBE"/>
    <property type="match status" value="1"/>
</dbReference>
<sequence length="225" mass="23725">MGRQPHPVAGAEGARGRQSPPQAAAVSEVGTQSAARPKGRRRYLLIPLVIFVALATLLYGRLFSGDPSTLPSALIGRPAPDLVLPALDGLARDGTPVAGFSRADLATGEVTLVNVFASWCGPCREEHPTLMALKAQGLRIVGLNYKDAPENARRFLGSLGDPYERVGVDQGGRAAIDWGVYGVPETFVVDGQGRIAFKFVGPLSEESVRTKLMPAIEKAKAGAAK</sequence>
<dbReference type="GO" id="GO:0017004">
    <property type="term" value="P:cytochrome complex assembly"/>
    <property type="evidence" value="ECO:0007669"/>
    <property type="project" value="UniProtKB-KW"/>
</dbReference>
<name>A0A2W5M030_ANCNO</name>
<feature type="region of interest" description="Disordered" evidence="6">
    <location>
        <begin position="1"/>
        <end position="33"/>
    </location>
</feature>
<dbReference type="PROSITE" id="PS51352">
    <property type="entry name" value="THIOREDOXIN_2"/>
    <property type="match status" value="1"/>
</dbReference>
<evidence type="ECO:0000256" key="4">
    <source>
        <dbReference type="ARBA" id="ARBA00023157"/>
    </source>
</evidence>
<dbReference type="InterPro" id="IPR036249">
    <property type="entry name" value="Thioredoxin-like_sf"/>
</dbReference>
<evidence type="ECO:0000256" key="2">
    <source>
        <dbReference type="ARBA" id="ARBA00007758"/>
    </source>
</evidence>
<evidence type="ECO:0000256" key="5">
    <source>
        <dbReference type="ARBA" id="ARBA00023284"/>
    </source>
</evidence>
<evidence type="ECO:0000256" key="1">
    <source>
        <dbReference type="ARBA" id="ARBA00004196"/>
    </source>
</evidence>
<feature type="transmembrane region" description="Helical" evidence="7">
    <location>
        <begin position="43"/>
        <end position="62"/>
    </location>
</feature>
<protein>
    <submittedName>
        <fullName evidence="9">DsbE family thiol:disulfide interchange protein</fullName>
    </submittedName>
</protein>
<dbReference type="InterPro" id="IPR050553">
    <property type="entry name" value="Thioredoxin_ResA/DsbE_sf"/>
</dbReference>
<evidence type="ECO:0000313" key="10">
    <source>
        <dbReference type="Proteomes" id="UP000249577"/>
    </source>
</evidence>